<accession>A0ACC0Q2C5</accession>
<keyword evidence="2" id="KW-1185">Reference proteome</keyword>
<name>A0ACC0Q2C5_RHOML</name>
<proteinExistence type="predicted"/>
<reference evidence="1" key="1">
    <citation type="submission" date="2022-02" db="EMBL/GenBank/DDBJ databases">
        <title>Plant Genome Project.</title>
        <authorList>
            <person name="Zhang R.-G."/>
        </authorList>
    </citation>
    <scope>NUCLEOTIDE SEQUENCE</scope>
    <source>
        <strain evidence="1">AT1</strain>
    </source>
</reference>
<evidence type="ECO:0000313" key="1">
    <source>
        <dbReference type="EMBL" id="KAI8571594.1"/>
    </source>
</evidence>
<gene>
    <name evidence="1" type="ORF">RHMOL_Rhmol01G0132000</name>
</gene>
<sequence>MFLSLFHGIHPLSAFSSVVSTSTNATVIPPSQFVTKHKRREEAMEAKMGNFFNSVAAFFGGGDHIPWSDCDTIFGCEREVVEVGSCRENHPTVQQQLTVRQQPCSTATAATLGLGVPMQNPLYVPIPAVPEGSRVEIGDDRQKSKKEAEDRKVASQLSS</sequence>
<protein>
    <submittedName>
        <fullName evidence="1">Uncharacterized protein</fullName>
    </submittedName>
</protein>
<dbReference type="EMBL" id="CM046388">
    <property type="protein sequence ID" value="KAI8571594.1"/>
    <property type="molecule type" value="Genomic_DNA"/>
</dbReference>
<dbReference type="Proteomes" id="UP001062846">
    <property type="component" value="Chromosome 1"/>
</dbReference>
<comment type="caution">
    <text evidence="1">The sequence shown here is derived from an EMBL/GenBank/DDBJ whole genome shotgun (WGS) entry which is preliminary data.</text>
</comment>
<organism evidence="1 2">
    <name type="scientific">Rhododendron molle</name>
    <name type="common">Chinese azalea</name>
    <name type="synonym">Azalea mollis</name>
    <dbReference type="NCBI Taxonomy" id="49168"/>
    <lineage>
        <taxon>Eukaryota</taxon>
        <taxon>Viridiplantae</taxon>
        <taxon>Streptophyta</taxon>
        <taxon>Embryophyta</taxon>
        <taxon>Tracheophyta</taxon>
        <taxon>Spermatophyta</taxon>
        <taxon>Magnoliopsida</taxon>
        <taxon>eudicotyledons</taxon>
        <taxon>Gunneridae</taxon>
        <taxon>Pentapetalae</taxon>
        <taxon>asterids</taxon>
        <taxon>Ericales</taxon>
        <taxon>Ericaceae</taxon>
        <taxon>Ericoideae</taxon>
        <taxon>Rhodoreae</taxon>
        <taxon>Rhododendron</taxon>
    </lineage>
</organism>
<evidence type="ECO:0000313" key="2">
    <source>
        <dbReference type="Proteomes" id="UP001062846"/>
    </source>
</evidence>